<evidence type="ECO:0000313" key="2">
    <source>
        <dbReference type="Proteomes" id="UP000654670"/>
    </source>
</evidence>
<name>A0A917W4H2_9BACL</name>
<reference evidence="1" key="2">
    <citation type="submission" date="2020-09" db="EMBL/GenBank/DDBJ databases">
        <authorList>
            <person name="Sun Q."/>
            <person name="Ohkuma M."/>
        </authorList>
    </citation>
    <scope>NUCLEOTIDE SEQUENCE</scope>
    <source>
        <strain evidence="1">JCM 15325</strain>
    </source>
</reference>
<protein>
    <submittedName>
        <fullName evidence="1">Uncharacterized protein</fullName>
    </submittedName>
</protein>
<proteinExistence type="predicted"/>
<accession>A0A917W4H2</accession>
<keyword evidence="2" id="KW-1185">Reference proteome</keyword>
<organism evidence="1 2">
    <name type="scientific">Sporolactobacillus putidus</name>
    <dbReference type="NCBI Taxonomy" id="492735"/>
    <lineage>
        <taxon>Bacteria</taxon>
        <taxon>Bacillati</taxon>
        <taxon>Bacillota</taxon>
        <taxon>Bacilli</taxon>
        <taxon>Bacillales</taxon>
        <taxon>Sporolactobacillaceae</taxon>
        <taxon>Sporolactobacillus</taxon>
    </lineage>
</organism>
<dbReference type="EMBL" id="BMOK01000015">
    <property type="protein sequence ID" value="GGL62500.1"/>
    <property type="molecule type" value="Genomic_DNA"/>
</dbReference>
<evidence type="ECO:0000313" key="1">
    <source>
        <dbReference type="EMBL" id="GGL62500.1"/>
    </source>
</evidence>
<comment type="caution">
    <text evidence="1">The sequence shown here is derived from an EMBL/GenBank/DDBJ whole genome shotgun (WGS) entry which is preliminary data.</text>
</comment>
<gene>
    <name evidence="1" type="ORF">GCM10007968_28120</name>
</gene>
<sequence>MFTRLILLAWRNRCSSDERTLGGMFYELCDKMSELNWAVALTQLLDLLHEALAWTKNTIKK</sequence>
<dbReference type="Proteomes" id="UP000654670">
    <property type="component" value="Unassembled WGS sequence"/>
</dbReference>
<dbReference type="AlphaFoldDB" id="A0A917W4H2"/>
<reference evidence="1" key="1">
    <citation type="journal article" date="2014" name="Int. J. Syst. Evol. Microbiol.">
        <title>Complete genome sequence of Corynebacterium casei LMG S-19264T (=DSM 44701T), isolated from a smear-ripened cheese.</title>
        <authorList>
            <consortium name="US DOE Joint Genome Institute (JGI-PGF)"/>
            <person name="Walter F."/>
            <person name="Albersmeier A."/>
            <person name="Kalinowski J."/>
            <person name="Ruckert C."/>
        </authorList>
    </citation>
    <scope>NUCLEOTIDE SEQUENCE</scope>
    <source>
        <strain evidence="1">JCM 15325</strain>
    </source>
</reference>